<comment type="caution">
    <text evidence="11">The sequence shown here is derived from an EMBL/GenBank/DDBJ whole genome shotgun (WGS) entry which is preliminary data.</text>
</comment>
<dbReference type="InterPro" id="IPR002656">
    <property type="entry name" value="Acyl_transf_3_dom"/>
</dbReference>
<protein>
    <submittedName>
        <fullName evidence="11">Acyltransferase</fullName>
    </submittedName>
</protein>
<feature type="transmembrane region" description="Helical" evidence="9">
    <location>
        <begin position="12"/>
        <end position="31"/>
    </location>
</feature>
<evidence type="ECO:0000256" key="1">
    <source>
        <dbReference type="ARBA" id="ARBA00004651"/>
    </source>
</evidence>
<feature type="transmembrane region" description="Helical" evidence="9">
    <location>
        <begin position="236"/>
        <end position="256"/>
    </location>
</feature>
<feature type="transmembrane region" description="Helical" evidence="9">
    <location>
        <begin position="173"/>
        <end position="191"/>
    </location>
</feature>
<keyword evidence="12" id="KW-1185">Reference proteome</keyword>
<dbReference type="InterPro" id="IPR050879">
    <property type="entry name" value="Acyltransferase_3"/>
</dbReference>
<dbReference type="SUPFAM" id="SSF52266">
    <property type="entry name" value="SGNH hydrolase"/>
    <property type="match status" value="1"/>
</dbReference>
<evidence type="ECO:0000256" key="5">
    <source>
        <dbReference type="ARBA" id="ARBA00022989"/>
    </source>
</evidence>
<evidence type="ECO:0000256" key="4">
    <source>
        <dbReference type="ARBA" id="ARBA00022692"/>
    </source>
</evidence>
<dbReference type="OrthoDB" id="9796461at2"/>
<organism evidence="11 12">
    <name type="scientific">Ligilactobacillus agilis DSM 20509</name>
    <dbReference type="NCBI Taxonomy" id="1423718"/>
    <lineage>
        <taxon>Bacteria</taxon>
        <taxon>Bacillati</taxon>
        <taxon>Bacillota</taxon>
        <taxon>Bacilli</taxon>
        <taxon>Lactobacillales</taxon>
        <taxon>Lactobacillaceae</taxon>
        <taxon>Ligilactobacillus</taxon>
    </lineage>
</organism>
<dbReference type="Proteomes" id="UP000051008">
    <property type="component" value="Unassembled WGS sequence"/>
</dbReference>
<dbReference type="CDD" id="cd01840">
    <property type="entry name" value="SGNH_hydrolase_yrhL_like"/>
    <property type="match status" value="1"/>
</dbReference>
<evidence type="ECO:0000256" key="3">
    <source>
        <dbReference type="ARBA" id="ARBA00022679"/>
    </source>
</evidence>
<gene>
    <name evidence="11" type="ORF">FC14_GL000344</name>
</gene>
<feature type="transmembrane region" description="Helical" evidence="9">
    <location>
        <begin position="79"/>
        <end position="97"/>
    </location>
</feature>
<evidence type="ECO:0000256" key="2">
    <source>
        <dbReference type="ARBA" id="ARBA00022475"/>
    </source>
</evidence>
<keyword evidence="5 9" id="KW-1133">Transmembrane helix</keyword>
<evidence type="ECO:0000313" key="12">
    <source>
        <dbReference type="Proteomes" id="UP000051008"/>
    </source>
</evidence>
<evidence type="ECO:0000256" key="6">
    <source>
        <dbReference type="ARBA" id="ARBA00023136"/>
    </source>
</evidence>
<feature type="domain" description="Acyltransferase 3" evidence="10">
    <location>
        <begin position="12"/>
        <end position="348"/>
    </location>
</feature>
<dbReference type="InterPro" id="IPR036514">
    <property type="entry name" value="SGNH_hydro_sf"/>
</dbReference>
<comment type="subcellular location">
    <subcellularLocation>
        <location evidence="1">Cell membrane</location>
        <topology evidence="1">Multi-pass membrane protein</topology>
    </subcellularLocation>
</comment>
<dbReference type="Pfam" id="PF01757">
    <property type="entry name" value="Acyl_transf_3"/>
    <property type="match status" value="1"/>
</dbReference>
<feature type="transmembrane region" description="Helical" evidence="9">
    <location>
        <begin position="268"/>
        <end position="287"/>
    </location>
</feature>
<accession>A0A0R2AA37</accession>
<name>A0A0R2AA37_9LACO</name>
<dbReference type="GO" id="GO:0016747">
    <property type="term" value="F:acyltransferase activity, transferring groups other than amino-acyl groups"/>
    <property type="evidence" value="ECO:0007669"/>
    <property type="project" value="InterPro"/>
</dbReference>
<dbReference type="EMBL" id="AYYP01000060">
    <property type="protein sequence ID" value="KRM63562.1"/>
    <property type="molecule type" value="Genomic_DNA"/>
</dbReference>
<feature type="transmembrane region" description="Helical" evidence="9">
    <location>
        <begin position="379"/>
        <end position="399"/>
    </location>
</feature>
<evidence type="ECO:0000259" key="10">
    <source>
        <dbReference type="Pfam" id="PF01757"/>
    </source>
</evidence>
<feature type="transmembrane region" description="Helical" evidence="9">
    <location>
        <begin position="331"/>
        <end position="351"/>
    </location>
</feature>
<dbReference type="RefSeq" id="WP_056977007.1">
    <property type="nucleotide sequence ID" value="NZ_AYYP01000060.1"/>
</dbReference>
<dbReference type="PANTHER" id="PTHR23028:SF53">
    <property type="entry name" value="ACYL_TRANSF_3 DOMAIN-CONTAINING PROTEIN"/>
    <property type="match status" value="1"/>
</dbReference>
<evidence type="ECO:0000256" key="7">
    <source>
        <dbReference type="ARBA" id="ARBA00023315"/>
    </source>
</evidence>
<sequence length="622" mass="70729">MNRRLKHSRYITGFDGIRTLAVIGVICYHILPATMPGGFLGVPIFFVVSGYLITDLLLQEWDEYGKIDVKAFYLRRIRRLYPALVTMVLTTAAYITVFQRNLLTNLKGIVISNFLYVYNWFQIAHHESYFDKFGGESPFTHLWSLSIEGQFYFLWPLLIILALTFIKKRVKIFDILFVLAGVSALAMAFIYHDGIDPSRLYYGTDTRTFSILLGASLAFIWPSTALKRQLDRRLSLMVDVVGLISLAIILTCFFKMDSQSATIYRGGMFLFSLVAMIFIATVAHPGADMNRLFTNKVFTWLGKRSYGIYLYQYPVMIFYESKIAVGNHPLIHALIEILLIVVISALSYRYIERPLQRYNYRRLGVDLKGLLRKQSQEKWLLVVPVIVIVTAVVGMFLPARDPGSEQSKQLQETIAKNTKQAAQKNKQIGTTKKATKDSKNINEAATSQSPKDFQLTTGLTKQQLAKAQTLQITAVGDSVLADTSAKLTEIFPQMYVDGKVGRQVYDTIPVLKSLAANGKLANVVLLVEGTNGSFNDNQLAEIMAILGDRQVYWVNVYVPTKSWQNTVNNALTKATKKYHNLTIIDWYNYSRNHSEWFYNDQVHPNVKGQPYYANYVARKILK</sequence>
<reference evidence="11 12" key="1">
    <citation type="journal article" date="2015" name="Genome Announc.">
        <title>Expanding the biotechnology potential of lactobacilli through comparative genomics of 213 strains and associated genera.</title>
        <authorList>
            <person name="Sun Z."/>
            <person name="Harris H.M."/>
            <person name="McCann A."/>
            <person name="Guo C."/>
            <person name="Argimon S."/>
            <person name="Zhang W."/>
            <person name="Yang X."/>
            <person name="Jeffery I.B."/>
            <person name="Cooney J.C."/>
            <person name="Kagawa T.F."/>
            <person name="Liu W."/>
            <person name="Song Y."/>
            <person name="Salvetti E."/>
            <person name="Wrobel A."/>
            <person name="Rasinkangas P."/>
            <person name="Parkhill J."/>
            <person name="Rea M.C."/>
            <person name="O'Sullivan O."/>
            <person name="Ritari J."/>
            <person name="Douillard F.P."/>
            <person name="Paul Ross R."/>
            <person name="Yang R."/>
            <person name="Briner A.E."/>
            <person name="Felis G.E."/>
            <person name="de Vos W.M."/>
            <person name="Barrangou R."/>
            <person name="Klaenhammer T.R."/>
            <person name="Caufield P.W."/>
            <person name="Cui Y."/>
            <person name="Zhang H."/>
            <person name="O'Toole P.W."/>
        </authorList>
    </citation>
    <scope>NUCLEOTIDE SEQUENCE [LARGE SCALE GENOMIC DNA]</scope>
    <source>
        <strain evidence="11 12">DSM 20509</strain>
    </source>
</reference>
<feature type="region of interest" description="Disordered" evidence="8">
    <location>
        <begin position="419"/>
        <end position="449"/>
    </location>
</feature>
<dbReference type="PANTHER" id="PTHR23028">
    <property type="entry name" value="ACETYLTRANSFERASE"/>
    <property type="match status" value="1"/>
</dbReference>
<dbReference type="AlphaFoldDB" id="A0A0R2AA37"/>
<keyword evidence="7 11" id="KW-0012">Acyltransferase</keyword>
<keyword evidence="2" id="KW-1003">Cell membrane</keyword>
<evidence type="ECO:0000256" key="8">
    <source>
        <dbReference type="SAM" id="MobiDB-lite"/>
    </source>
</evidence>
<evidence type="ECO:0000256" key="9">
    <source>
        <dbReference type="SAM" id="Phobius"/>
    </source>
</evidence>
<keyword evidence="6 9" id="KW-0472">Membrane</keyword>
<keyword evidence="3 11" id="KW-0808">Transferase</keyword>
<evidence type="ECO:0000313" key="11">
    <source>
        <dbReference type="EMBL" id="KRM63562.1"/>
    </source>
</evidence>
<feature type="transmembrane region" description="Helical" evidence="9">
    <location>
        <begin position="149"/>
        <end position="166"/>
    </location>
</feature>
<keyword evidence="4 9" id="KW-0812">Transmembrane</keyword>
<dbReference type="PATRIC" id="fig|1423718.3.peg.361"/>
<dbReference type="Gene3D" id="3.40.50.1110">
    <property type="entry name" value="SGNH hydrolase"/>
    <property type="match status" value="1"/>
</dbReference>
<dbReference type="GO" id="GO:0005886">
    <property type="term" value="C:plasma membrane"/>
    <property type="evidence" value="ECO:0007669"/>
    <property type="project" value="UniProtKB-SubCell"/>
</dbReference>
<dbReference type="GO" id="GO:0009103">
    <property type="term" value="P:lipopolysaccharide biosynthetic process"/>
    <property type="evidence" value="ECO:0007669"/>
    <property type="project" value="TreeGrafter"/>
</dbReference>
<proteinExistence type="predicted"/>
<feature type="compositionally biased region" description="Low complexity" evidence="8">
    <location>
        <begin position="419"/>
        <end position="428"/>
    </location>
</feature>